<comment type="caution">
    <text evidence="2">The sequence shown here is derived from an EMBL/GenBank/DDBJ whole genome shotgun (WGS) entry which is preliminary data.</text>
</comment>
<evidence type="ECO:0000313" key="3">
    <source>
        <dbReference type="Proteomes" id="UP001174909"/>
    </source>
</evidence>
<dbReference type="Pfam" id="PF00462">
    <property type="entry name" value="Glutaredoxin"/>
    <property type="match status" value="1"/>
</dbReference>
<organism evidence="2 3">
    <name type="scientific">Geodia barretti</name>
    <name type="common">Barrett's horny sponge</name>
    <dbReference type="NCBI Taxonomy" id="519541"/>
    <lineage>
        <taxon>Eukaryota</taxon>
        <taxon>Metazoa</taxon>
        <taxon>Porifera</taxon>
        <taxon>Demospongiae</taxon>
        <taxon>Heteroscleromorpha</taxon>
        <taxon>Tetractinellida</taxon>
        <taxon>Astrophorina</taxon>
        <taxon>Geodiidae</taxon>
        <taxon>Geodia</taxon>
    </lineage>
</organism>
<protein>
    <submittedName>
        <fullName evidence="2">Mycoredoxin 1</fullName>
    </submittedName>
</protein>
<dbReference type="Proteomes" id="UP001174909">
    <property type="component" value="Unassembled WGS sequence"/>
</dbReference>
<dbReference type="CDD" id="cd02976">
    <property type="entry name" value="NrdH"/>
    <property type="match status" value="1"/>
</dbReference>
<dbReference type="PANTHER" id="PTHR34386:SF1">
    <property type="entry name" value="GLUTAREDOXIN-LIKE PROTEIN NRDH"/>
    <property type="match status" value="1"/>
</dbReference>
<dbReference type="SUPFAM" id="SSF52833">
    <property type="entry name" value="Thioredoxin-like"/>
    <property type="match status" value="1"/>
</dbReference>
<dbReference type="GO" id="GO:0009055">
    <property type="term" value="F:electron transfer activity"/>
    <property type="evidence" value="ECO:0007669"/>
    <property type="project" value="TreeGrafter"/>
</dbReference>
<dbReference type="EMBL" id="CASHTH010004421">
    <property type="protein sequence ID" value="CAI8057075.1"/>
    <property type="molecule type" value="Genomic_DNA"/>
</dbReference>
<dbReference type="InterPro" id="IPR036249">
    <property type="entry name" value="Thioredoxin-like_sf"/>
</dbReference>
<reference evidence="2" key="1">
    <citation type="submission" date="2023-03" db="EMBL/GenBank/DDBJ databases">
        <authorList>
            <person name="Steffen K."/>
            <person name="Cardenas P."/>
        </authorList>
    </citation>
    <scope>NUCLEOTIDE SEQUENCE</scope>
</reference>
<keyword evidence="3" id="KW-1185">Reference proteome</keyword>
<proteinExistence type="predicted"/>
<dbReference type="InterPro" id="IPR002109">
    <property type="entry name" value="Glutaredoxin"/>
</dbReference>
<dbReference type="PROSITE" id="PS51354">
    <property type="entry name" value="GLUTAREDOXIN_2"/>
    <property type="match status" value="1"/>
</dbReference>
<dbReference type="GO" id="GO:0045454">
    <property type="term" value="P:cell redox homeostasis"/>
    <property type="evidence" value="ECO:0007669"/>
    <property type="project" value="TreeGrafter"/>
</dbReference>
<dbReference type="PANTHER" id="PTHR34386">
    <property type="entry name" value="GLUTAREDOXIN"/>
    <property type="match status" value="1"/>
</dbReference>
<sequence length="84" mass="9423">MATDSATGITVYGAEWCPDCHRSRNYLDSQQVTYEYVDVDGDDTAQAYVKQVNDNRLIIPTIIFPDGSILVEPSNAELARKLRQ</sequence>
<accession>A0AA35TYX2</accession>
<gene>
    <name evidence="2" type="ORF">GBAR_LOCUS31086</name>
</gene>
<dbReference type="AlphaFoldDB" id="A0AA35TYX2"/>
<dbReference type="Gene3D" id="3.40.30.10">
    <property type="entry name" value="Glutaredoxin"/>
    <property type="match status" value="1"/>
</dbReference>
<evidence type="ECO:0000259" key="1">
    <source>
        <dbReference type="Pfam" id="PF00462"/>
    </source>
</evidence>
<name>A0AA35TYX2_GEOBA</name>
<feature type="domain" description="Glutaredoxin" evidence="1">
    <location>
        <begin position="9"/>
        <end position="64"/>
    </location>
</feature>
<dbReference type="InterPro" id="IPR051548">
    <property type="entry name" value="Grx-like_ET"/>
</dbReference>
<evidence type="ECO:0000313" key="2">
    <source>
        <dbReference type="EMBL" id="CAI8057075.1"/>
    </source>
</evidence>